<sequence length="63" mass="7242">MRLLKKNGLIVMVVYYGGDSGFEEKDTLMEYITTIDCKKYSVLRAEFVNQPNCPPLLVLIEKL</sequence>
<keyword evidence="1" id="KW-0489">Methyltransferase</keyword>
<dbReference type="EMBL" id="LGTC01000001">
    <property type="protein sequence ID" value="KNY25364.1"/>
    <property type="molecule type" value="Genomic_DNA"/>
</dbReference>
<protein>
    <submittedName>
        <fullName evidence="1">rRNA methylase</fullName>
    </submittedName>
</protein>
<keyword evidence="1" id="KW-0808">Transferase</keyword>
<accession>A0A0L6JI08</accession>
<evidence type="ECO:0000313" key="2">
    <source>
        <dbReference type="Proteomes" id="UP000036923"/>
    </source>
</evidence>
<gene>
    <name evidence="1" type="ORF">Bccel_0624</name>
</gene>
<dbReference type="PANTHER" id="PTHR35276">
    <property type="entry name" value="S-ADENOSYL-L-METHIONINE-DEPENDENT METHYLTRANSFERASES SUPERFAMILY PROTEIN"/>
    <property type="match status" value="1"/>
</dbReference>
<dbReference type="InterPro" id="IPR029063">
    <property type="entry name" value="SAM-dependent_MTases_sf"/>
</dbReference>
<reference evidence="2" key="1">
    <citation type="submission" date="2015-07" db="EMBL/GenBank/DDBJ databases">
        <title>Near-Complete Genome Sequence of the Cellulolytic Bacterium Bacteroides (Pseudobacteroides) cellulosolvens ATCC 35603.</title>
        <authorList>
            <person name="Dassa B."/>
            <person name="Utturkar S.M."/>
            <person name="Klingeman D.M."/>
            <person name="Hurt R.A."/>
            <person name="Keller M."/>
            <person name="Xu J."/>
            <person name="Reddy Y.H.K."/>
            <person name="Borovok I."/>
            <person name="Grinberg I.R."/>
            <person name="Lamed R."/>
            <person name="Zhivin O."/>
            <person name="Bayer E.A."/>
            <person name="Brown S.D."/>
        </authorList>
    </citation>
    <scope>NUCLEOTIDE SEQUENCE [LARGE SCALE GENOMIC DNA]</scope>
    <source>
        <strain evidence="2">DSM 2933</strain>
    </source>
</reference>
<dbReference type="AlphaFoldDB" id="A0A0L6JI08"/>
<keyword evidence="2" id="KW-1185">Reference proteome</keyword>
<evidence type="ECO:0000313" key="1">
    <source>
        <dbReference type="EMBL" id="KNY25364.1"/>
    </source>
</evidence>
<dbReference type="PANTHER" id="PTHR35276:SF1">
    <property type="entry name" value="TRNA (MNM(5)S(2)U34)-METHYLTRANSFERASE, CHLOROPLASTIC"/>
    <property type="match status" value="1"/>
</dbReference>
<dbReference type="Proteomes" id="UP000036923">
    <property type="component" value="Unassembled WGS sequence"/>
</dbReference>
<organism evidence="1 2">
    <name type="scientific">Pseudobacteroides cellulosolvens ATCC 35603 = DSM 2933</name>
    <dbReference type="NCBI Taxonomy" id="398512"/>
    <lineage>
        <taxon>Bacteria</taxon>
        <taxon>Bacillati</taxon>
        <taxon>Bacillota</taxon>
        <taxon>Clostridia</taxon>
        <taxon>Eubacteriales</taxon>
        <taxon>Oscillospiraceae</taxon>
        <taxon>Pseudobacteroides</taxon>
    </lineage>
</organism>
<dbReference type="STRING" id="398512.Bccel_0624"/>
<dbReference type="GO" id="GO:0032259">
    <property type="term" value="P:methylation"/>
    <property type="evidence" value="ECO:0007669"/>
    <property type="project" value="UniProtKB-KW"/>
</dbReference>
<dbReference type="GO" id="GO:0008168">
    <property type="term" value="F:methyltransferase activity"/>
    <property type="evidence" value="ECO:0007669"/>
    <property type="project" value="UniProtKB-KW"/>
</dbReference>
<comment type="caution">
    <text evidence="1">The sequence shown here is derived from an EMBL/GenBank/DDBJ whole genome shotgun (WGS) entry which is preliminary data.</text>
</comment>
<name>A0A0L6JI08_9FIRM</name>
<dbReference type="Gene3D" id="3.40.50.150">
    <property type="entry name" value="Vaccinia Virus protein VP39"/>
    <property type="match status" value="1"/>
</dbReference>
<dbReference type="Pfam" id="PF06962">
    <property type="entry name" value="rRNA_methylase"/>
    <property type="match status" value="1"/>
</dbReference>
<dbReference type="InterPro" id="IPR010719">
    <property type="entry name" value="MnmM_MeTrfase"/>
</dbReference>
<proteinExistence type="predicted"/>